<dbReference type="SUPFAM" id="SSF51182">
    <property type="entry name" value="RmlC-like cupins"/>
    <property type="match status" value="1"/>
</dbReference>
<keyword evidence="3" id="KW-1185">Reference proteome</keyword>
<sequence length="100" mass="10450">MATVKLDASLEMGLYVVEGEASVQDLRLETGMLGLLGDGSQVSVAARGGEAVELVLIGGLPVQGDVLFSGPFVMNTHEQLAQGRRDFAEGRMGTLDGVPF</sequence>
<evidence type="ECO:0000313" key="3">
    <source>
        <dbReference type="Proteomes" id="UP000583127"/>
    </source>
</evidence>
<gene>
    <name evidence="2" type="ORF">HHL14_31025</name>
</gene>
<comment type="caution">
    <text evidence="2">The sequence shown here is derived from an EMBL/GenBank/DDBJ whole genome shotgun (WGS) entry which is preliminary data.</text>
</comment>
<proteinExistence type="predicted"/>
<dbReference type="InterPro" id="IPR008778">
    <property type="entry name" value="Pirin_C_dom"/>
</dbReference>
<organism evidence="2 3">
    <name type="scientific">Paraburkholderia antibiotica</name>
    <dbReference type="NCBI Taxonomy" id="2728839"/>
    <lineage>
        <taxon>Bacteria</taxon>
        <taxon>Pseudomonadati</taxon>
        <taxon>Pseudomonadota</taxon>
        <taxon>Betaproteobacteria</taxon>
        <taxon>Burkholderiales</taxon>
        <taxon>Burkholderiaceae</taxon>
        <taxon>Paraburkholderia</taxon>
    </lineage>
</organism>
<feature type="domain" description="Pirin C-terminal" evidence="1">
    <location>
        <begin position="4"/>
        <end position="93"/>
    </location>
</feature>
<dbReference type="AlphaFoldDB" id="A0A7Y0A2E9"/>
<dbReference type="Proteomes" id="UP000583127">
    <property type="component" value="Unassembled WGS sequence"/>
</dbReference>
<dbReference type="EMBL" id="JABBFZ010000033">
    <property type="protein sequence ID" value="NML35244.1"/>
    <property type="molecule type" value="Genomic_DNA"/>
</dbReference>
<dbReference type="Pfam" id="PF05726">
    <property type="entry name" value="Pirin_C"/>
    <property type="match status" value="1"/>
</dbReference>
<dbReference type="InterPro" id="IPR014710">
    <property type="entry name" value="RmlC-like_jellyroll"/>
</dbReference>
<dbReference type="Gene3D" id="2.60.120.10">
    <property type="entry name" value="Jelly Rolls"/>
    <property type="match status" value="1"/>
</dbReference>
<dbReference type="InterPro" id="IPR011051">
    <property type="entry name" value="RmlC_Cupin_sf"/>
</dbReference>
<accession>A0A7Y0A2E9</accession>
<evidence type="ECO:0000313" key="2">
    <source>
        <dbReference type="EMBL" id="NML35244.1"/>
    </source>
</evidence>
<name>A0A7Y0A2E9_9BURK</name>
<reference evidence="2 3" key="1">
    <citation type="submission" date="2020-04" db="EMBL/GenBank/DDBJ databases">
        <title>Paraburkholderia sp. G-4-1-8 isolated from soil.</title>
        <authorList>
            <person name="Dahal R.H."/>
        </authorList>
    </citation>
    <scope>NUCLEOTIDE SEQUENCE [LARGE SCALE GENOMIC DNA]</scope>
    <source>
        <strain evidence="2 3">G-4-1-8</strain>
    </source>
</reference>
<dbReference type="PANTHER" id="PTHR13903">
    <property type="entry name" value="PIRIN-RELATED"/>
    <property type="match status" value="1"/>
</dbReference>
<evidence type="ECO:0000259" key="1">
    <source>
        <dbReference type="Pfam" id="PF05726"/>
    </source>
</evidence>
<dbReference type="InterPro" id="IPR012093">
    <property type="entry name" value="Pirin"/>
</dbReference>
<dbReference type="PANTHER" id="PTHR13903:SF8">
    <property type="entry name" value="PIRIN"/>
    <property type="match status" value="1"/>
</dbReference>
<protein>
    <recommendedName>
        <fullName evidence="1">Pirin C-terminal domain-containing protein</fullName>
    </recommendedName>
</protein>